<accession>A0A9P7XV75</accession>
<evidence type="ECO:0000313" key="2">
    <source>
        <dbReference type="EMBL" id="KAG9067742.1"/>
    </source>
</evidence>
<comment type="caution">
    <text evidence="2">The sequence shown here is derived from an EMBL/GenBank/DDBJ whole genome shotgun (WGS) entry which is preliminary data.</text>
</comment>
<gene>
    <name evidence="2" type="primary">RAB11</name>
    <name evidence="2" type="ORF">KI688_011329</name>
</gene>
<reference evidence="2" key="1">
    <citation type="submission" date="2021-06" db="EMBL/GenBank/DDBJ databases">
        <title>Genome Sequence of Mortierella hyaline Strain SCG-10, a Cold-Adapted, Nitrate-Reducing Fungus Isolated from Soil in Minnesota, USA.</title>
        <authorList>
            <person name="Aldossari N."/>
        </authorList>
    </citation>
    <scope>NUCLEOTIDE SEQUENCE</scope>
    <source>
        <strain evidence="2">SCG-10</strain>
    </source>
</reference>
<dbReference type="EMBL" id="JAHRHY010000007">
    <property type="protein sequence ID" value="KAG9067742.1"/>
    <property type="molecule type" value="Genomic_DNA"/>
</dbReference>
<dbReference type="Proteomes" id="UP000707451">
    <property type="component" value="Unassembled WGS sequence"/>
</dbReference>
<evidence type="ECO:0000256" key="1">
    <source>
        <dbReference type="ARBA" id="ARBA00006270"/>
    </source>
</evidence>
<dbReference type="InterPro" id="IPR005225">
    <property type="entry name" value="Small_GTP-bd"/>
</dbReference>
<dbReference type="PANTHER" id="PTHR47979">
    <property type="entry name" value="DRAB11-RELATED"/>
    <property type="match status" value="1"/>
</dbReference>
<dbReference type="SMART" id="SM00175">
    <property type="entry name" value="RAB"/>
    <property type="match status" value="1"/>
</dbReference>
<evidence type="ECO:0000313" key="3">
    <source>
        <dbReference type="Proteomes" id="UP000707451"/>
    </source>
</evidence>
<dbReference type="PROSITE" id="PS51421">
    <property type="entry name" value="RAS"/>
    <property type="match status" value="1"/>
</dbReference>
<dbReference type="SMART" id="SM00173">
    <property type="entry name" value="RAS"/>
    <property type="match status" value="1"/>
</dbReference>
<dbReference type="NCBIfam" id="TIGR00231">
    <property type="entry name" value="small_GTP"/>
    <property type="match status" value="1"/>
</dbReference>
<name>A0A9P7XV75_9FUNG</name>
<dbReference type="InterPro" id="IPR050209">
    <property type="entry name" value="Rab_GTPases_membrane_traffic"/>
</dbReference>
<dbReference type="SMART" id="SM00176">
    <property type="entry name" value="RAN"/>
    <property type="match status" value="1"/>
</dbReference>
<proteinExistence type="inferred from homology"/>
<dbReference type="Pfam" id="PF00071">
    <property type="entry name" value="Ras"/>
    <property type="match status" value="1"/>
</dbReference>
<dbReference type="FunFam" id="3.40.50.300:FF:001447">
    <property type="entry name" value="Ras-related protein Rab-1B"/>
    <property type="match status" value="1"/>
</dbReference>
<dbReference type="SUPFAM" id="SSF52540">
    <property type="entry name" value="P-loop containing nucleoside triphosphate hydrolases"/>
    <property type="match status" value="1"/>
</dbReference>
<sequence length="223" mass="25093">MLISDLPTYIVSIVMLGNSGVGKTALTNQFVGRESNTEALPTLGIEYGFRTVSVQGMDLRLRILDTCGQERFKAIPPQYYRRAAGILLVYDVTNRHDFWGLDEWVDKIRDIAGANVTIMVVGNKKDLGGRREIPYDEGRAFADRKGVSFIETAAKDEFSVEDAFTNISIEIRDKIDRQLLRNESHGITLLESSKGEGEPRIYNDSAQKASSLELSKFYYVERV</sequence>
<dbReference type="PROSITE" id="PS51419">
    <property type="entry name" value="RAB"/>
    <property type="match status" value="1"/>
</dbReference>
<dbReference type="InterPro" id="IPR027417">
    <property type="entry name" value="P-loop_NTPase"/>
</dbReference>
<keyword evidence="3" id="KW-1185">Reference proteome</keyword>
<dbReference type="Gene3D" id="3.40.50.300">
    <property type="entry name" value="P-loop containing nucleotide triphosphate hydrolases"/>
    <property type="match status" value="1"/>
</dbReference>
<dbReference type="CDD" id="cd00154">
    <property type="entry name" value="Rab"/>
    <property type="match status" value="1"/>
</dbReference>
<dbReference type="SMART" id="SM00174">
    <property type="entry name" value="RHO"/>
    <property type="match status" value="1"/>
</dbReference>
<dbReference type="InterPro" id="IPR001806">
    <property type="entry name" value="Small_GTPase"/>
</dbReference>
<dbReference type="OrthoDB" id="2371960at2759"/>
<comment type="similarity">
    <text evidence="1">Belongs to the small GTPase superfamily. Rab family.</text>
</comment>
<dbReference type="PRINTS" id="PR00449">
    <property type="entry name" value="RASTRNSFRMNG"/>
</dbReference>
<dbReference type="GO" id="GO:0005525">
    <property type="term" value="F:GTP binding"/>
    <property type="evidence" value="ECO:0007669"/>
    <property type="project" value="InterPro"/>
</dbReference>
<dbReference type="GO" id="GO:0003924">
    <property type="term" value="F:GTPase activity"/>
    <property type="evidence" value="ECO:0007669"/>
    <property type="project" value="InterPro"/>
</dbReference>
<protein>
    <submittedName>
        <fullName evidence="2">Ras- protein Rab-11A</fullName>
    </submittedName>
</protein>
<organism evidence="2 3">
    <name type="scientific">Linnemannia hyalina</name>
    <dbReference type="NCBI Taxonomy" id="64524"/>
    <lineage>
        <taxon>Eukaryota</taxon>
        <taxon>Fungi</taxon>
        <taxon>Fungi incertae sedis</taxon>
        <taxon>Mucoromycota</taxon>
        <taxon>Mortierellomycotina</taxon>
        <taxon>Mortierellomycetes</taxon>
        <taxon>Mortierellales</taxon>
        <taxon>Mortierellaceae</taxon>
        <taxon>Linnemannia</taxon>
    </lineage>
</organism>
<dbReference type="AlphaFoldDB" id="A0A9P7XV75"/>